<keyword evidence="2" id="KW-0456">Lyase</keyword>
<keyword evidence="3" id="KW-1185">Reference proteome</keyword>
<dbReference type="InterPro" id="IPR015424">
    <property type="entry name" value="PyrdxlP-dep_Trfase"/>
</dbReference>
<dbReference type="InterPro" id="IPR015422">
    <property type="entry name" value="PyrdxlP-dep_Trfase_small"/>
</dbReference>
<evidence type="ECO:0000259" key="1">
    <source>
        <dbReference type="Pfam" id="PF00266"/>
    </source>
</evidence>
<dbReference type="OrthoDB" id="4743071at2"/>
<dbReference type="AlphaFoldDB" id="A0A2M9CHV6"/>
<dbReference type="SUPFAM" id="SSF53383">
    <property type="entry name" value="PLP-dependent transferases"/>
    <property type="match status" value="1"/>
</dbReference>
<dbReference type="PANTHER" id="PTHR43586">
    <property type="entry name" value="CYSTEINE DESULFURASE"/>
    <property type="match status" value="1"/>
</dbReference>
<gene>
    <name evidence="2" type="ORF">CLV46_1055</name>
</gene>
<comment type="caution">
    <text evidence="2">The sequence shown here is derived from an EMBL/GenBank/DDBJ whole genome shotgun (WGS) entry which is preliminary data.</text>
</comment>
<dbReference type="EMBL" id="PGFF01000001">
    <property type="protein sequence ID" value="PJJ71506.1"/>
    <property type="molecule type" value="Genomic_DNA"/>
</dbReference>
<accession>A0A2M9CHV6</accession>
<dbReference type="Gene3D" id="3.90.1150.10">
    <property type="entry name" value="Aspartate Aminotransferase, domain 1"/>
    <property type="match status" value="1"/>
</dbReference>
<dbReference type="Gene3D" id="3.40.640.10">
    <property type="entry name" value="Type I PLP-dependent aspartate aminotransferase-like (Major domain)"/>
    <property type="match status" value="1"/>
</dbReference>
<dbReference type="InterPro" id="IPR015421">
    <property type="entry name" value="PyrdxlP-dep_Trfase_major"/>
</dbReference>
<evidence type="ECO:0000313" key="2">
    <source>
        <dbReference type="EMBL" id="PJJ71506.1"/>
    </source>
</evidence>
<dbReference type="GO" id="GO:0016829">
    <property type="term" value="F:lyase activity"/>
    <property type="evidence" value="ECO:0007669"/>
    <property type="project" value="UniProtKB-KW"/>
</dbReference>
<dbReference type="PANTHER" id="PTHR43586:SF15">
    <property type="entry name" value="BLR3095 PROTEIN"/>
    <property type="match status" value="1"/>
</dbReference>
<evidence type="ECO:0000313" key="3">
    <source>
        <dbReference type="Proteomes" id="UP000228758"/>
    </source>
</evidence>
<name>A0A2M9CHV6_9MICO</name>
<organism evidence="2 3">
    <name type="scientific">Diaminobutyricimonas aerilata</name>
    <dbReference type="NCBI Taxonomy" id="1162967"/>
    <lineage>
        <taxon>Bacteria</taxon>
        <taxon>Bacillati</taxon>
        <taxon>Actinomycetota</taxon>
        <taxon>Actinomycetes</taxon>
        <taxon>Micrococcales</taxon>
        <taxon>Microbacteriaceae</taxon>
        <taxon>Diaminobutyricimonas</taxon>
    </lineage>
</organism>
<protein>
    <submittedName>
        <fullName evidence="2">Selenocysteine lyase/cysteine desulfurase</fullName>
    </submittedName>
</protein>
<feature type="domain" description="Aminotransferase class V" evidence="1">
    <location>
        <begin position="58"/>
        <end position="373"/>
    </location>
</feature>
<reference evidence="2 3" key="1">
    <citation type="submission" date="2017-11" db="EMBL/GenBank/DDBJ databases">
        <title>Genomic Encyclopedia of Archaeal and Bacterial Type Strains, Phase II (KMG-II): From Individual Species to Whole Genera.</title>
        <authorList>
            <person name="Goeker M."/>
        </authorList>
    </citation>
    <scope>NUCLEOTIDE SEQUENCE [LARGE SCALE GENOMIC DNA]</scope>
    <source>
        <strain evidence="2 3">DSM 27393</strain>
    </source>
</reference>
<dbReference type="RefSeq" id="WP_100363802.1">
    <property type="nucleotide sequence ID" value="NZ_PGFF01000001.1"/>
</dbReference>
<dbReference type="Proteomes" id="UP000228758">
    <property type="component" value="Unassembled WGS sequence"/>
</dbReference>
<dbReference type="InterPro" id="IPR000192">
    <property type="entry name" value="Aminotrans_V_dom"/>
</dbReference>
<sequence>MHIDDFAARFSEEPGYLDFARLGPIGRAVEEEVAAQLDKFARARFGTIDSFEAEEPRVQEAVAALTGFAADHIVFQPNTSTGLMHTLFGLTGPVALAASEFPSLTFAAARASEALGVVTPVWLDTDHGRVTPGNLRDQLEPNTVAVAVSLVDFRTGYLADLEGIRQVIGDRLLIVDAIQGFGVVDAPYEVADVVVAGGQKWIRSGWGTGFMALSDRALEHLTPVWSGFPGTDLDGMPLDEVPPPSGTARAFRISNADRVAQARFSAALEEIAEVGVAAVQQRLAEKVTRIIDLADEYALAVVSSRDESERAGIVVLEPAPEHVTVLVASLHNHGIASTQRGGTVRLSPHVSTTEDTFEMLRGAFLSYATTTNV</sequence>
<proteinExistence type="predicted"/>
<dbReference type="Pfam" id="PF00266">
    <property type="entry name" value="Aminotran_5"/>
    <property type="match status" value="1"/>
</dbReference>